<sequence>MREVFGVSAVAFRFEIRGVAIGLVAAGALRQAEAEQILADLDETLRRSGRLTVVRQEASATSSGEVVAKRAGIEAWSTFLVLNLAHVGIDARRMRERFGPGVRWRGWDDAGTQYRGGSGGGSGSHALFAERRTFEPGPPEQARLLTLAVDHPGGQITLSIPLLSS</sequence>
<dbReference type="RefSeq" id="WP_125312571.1">
    <property type="nucleotide sequence ID" value="NZ_RSEC01000058.1"/>
</dbReference>
<evidence type="ECO:0000313" key="2">
    <source>
        <dbReference type="Proteomes" id="UP000267081"/>
    </source>
</evidence>
<evidence type="ECO:0000313" key="1">
    <source>
        <dbReference type="EMBL" id="RSD13272.1"/>
    </source>
</evidence>
<reference evidence="1 2" key="1">
    <citation type="submission" date="2018-12" db="EMBL/GenBank/DDBJ databases">
        <title>Amycolatopsis eburnea sp. nov. actinomycete associate with arbuscular mycorrhiza fungal spore.</title>
        <authorList>
            <person name="Lumyong S."/>
            <person name="Chaiya L."/>
        </authorList>
    </citation>
    <scope>NUCLEOTIDE SEQUENCE [LARGE SCALE GENOMIC DNA]</scope>
    <source>
        <strain evidence="1 2">GLM-1</strain>
    </source>
</reference>
<gene>
    <name evidence="1" type="ORF">EIY87_26340</name>
</gene>
<accession>A0A3R9DFK1</accession>
<proteinExistence type="predicted"/>
<protein>
    <submittedName>
        <fullName evidence="1">Uncharacterized protein</fullName>
    </submittedName>
</protein>
<dbReference type="AlphaFoldDB" id="A0A3R9DFK1"/>
<dbReference type="EMBL" id="RSEC01000058">
    <property type="protein sequence ID" value="RSD13272.1"/>
    <property type="molecule type" value="Genomic_DNA"/>
</dbReference>
<organism evidence="1 2">
    <name type="scientific">Amycolatopsis eburnea</name>
    <dbReference type="NCBI Taxonomy" id="2267691"/>
    <lineage>
        <taxon>Bacteria</taxon>
        <taxon>Bacillati</taxon>
        <taxon>Actinomycetota</taxon>
        <taxon>Actinomycetes</taxon>
        <taxon>Pseudonocardiales</taxon>
        <taxon>Pseudonocardiaceae</taxon>
        <taxon>Amycolatopsis</taxon>
    </lineage>
</organism>
<dbReference type="OrthoDB" id="3615249at2"/>
<dbReference type="Proteomes" id="UP000267081">
    <property type="component" value="Unassembled WGS sequence"/>
</dbReference>
<comment type="caution">
    <text evidence="1">The sequence shown here is derived from an EMBL/GenBank/DDBJ whole genome shotgun (WGS) entry which is preliminary data.</text>
</comment>
<name>A0A3R9DFK1_9PSEU</name>
<keyword evidence="2" id="KW-1185">Reference proteome</keyword>